<name>A0ACC1Z047_MELAZ</name>
<protein>
    <submittedName>
        <fullName evidence="1">Rop guanine nucleotide exchange factor like</fullName>
    </submittedName>
</protein>
<comment type="caution">
    <text evidence="1">The sequence shown here is derived from an EMBL/GenBank/DDBJ whole genome shotgun (WGS) entry which is preliminary data.</text>
</comment>
<sequence>MKMMMMRRRLACCTRDREISLDFDEQDRIMTYDGLESCILNNQSYDNESRTSRGDGCVTDSLDDDDSSCSSSKDAFGSFSSKWSTMKRGEQGSDEWEMSESPKHFYVKQKPAYAIQFSDVETMKEKFSKLLLGEDITGGRMGVSTALALSNAITNLAASVFGELWKLEPLPEERRNRWQREMDWLLSPTNYMVELVPAKQNAANGRTLEIMTPKARADINMNLPALQKLDSMLIETLDSMVNTEFWYAEVGSRAEGRNKSARESKRWWLPLPHVPTAGLSETGRKKLLCQAKVVYQVFKAAKSINENVLLEMPVPSIIKDALPKSGKASLGEELYKVLTADLSSSPEEMINSLNLKSEHSALEAVNKLEAAVFAWKERISEQASGKSPVRTSWSFIKDPISELDKMELLLERAEALMQQLKTKYPNLPQTFIDATKIQYGKDVGHSILEAYSRVLGNVAFSILSRIGDILQEDALSNPNSPVAKCSVQGSKMNDNMHQMPWLRLRSRNSLIDQMNKADGKQFASDASNYSAPLTPYNEAKTSSSVTSTPSLNRVWCISKEACIGLSPRNSP</sequence>
<gene>
    <name evidence="1" type="ORF">OWV82_001959</name>
</gene>
<proteinExistence type="predicted"/>
<dbReference type="EMBL" id="CM051394">
    <property type="protein sequence ID" value="KAJ4729131.1"/>
    <property type="molecule type" value="Genomic_DNA"/>
</dbReference>
<reference evidence="1 2" key="1">
    <citation type="journal article" date="2023" name="Science">
        <title>Complex scaffold remodeling in plant triterpene biosynthesis.</title>
        <authorList>
            <person name="De La Pena R."/>
            <person name="Hodgson H."/>
            <person name="Liu J.C."/>
            <person name="Stephenson M.J."/>
            <person name="Martin A.C."/>
            <person name="Owen C."/>
            <person name="Harkess A."/>
            <person name="Leebens-Mack J."/>
            <person name="Jimenez L.E."/>
            <person name="Osbourn A."/>
            <person name="Sattely E.S."/>
        </authorList>
    </citation>
    <scope>NUCLEOTIDE SEQUENCE [LARGE SCALE GENOMIC DNA]</scope>
    <source>
        <strain evidence="2">cv. JPN11</strain>
        <tissue evidence="1">Leaf</tissue>
    </source>
</reference>
<evidence type="ECO:0000313" key="1">
    <source>
        <dbReference type="EMBL" id="KAJ4729131.1"/>
    </source>
</evidence>
<keyword evidence="2" id="KW-1185">Reference proteome</keyword>
<organism evidence="1 2">
    <name type="scientific">Melia azedarach</name>
    <name type="common">Chinaberry tree</name>
    <dbReference type="NCBI Taxonomy" id="155640"/>
    <lineage>
        <taxon>Eukaryota</taxon>
        <taxon>Viridiplantae</taxon>
        <taxon>Streptophyta</taxon>
        <taxon>Embryophyta</taxon>
        <taxon>Tracheophyta</taxon>
        <taxon>Spermatophyta</taxon>
        <taxon>Magnoliopsida</taxon>
        <taxon>eudicotyledons</taxon>
        <taxon>Gunneridae</taxon>
        <taxon>Pentapetalae</taxon>
        <taxon>rosids</taxon>
        <taxon>malvids</taxon>
        <taxon>Sapindales</taxon>
        <taxon>Meliaceae</taxon>
        <taxon>Melia</taxon>
    </lineage>
</organism>
<evidence type="ECO:0000313" key="2">
    <source>
        <dbReference type="Proteomes" id="UP001164539"/>
    </source>
</evidence>
<accession>A0ACC1Z047</accession>
<dbReference type="Proteomes" id="UP001164539">
    <property type="component" value="Chromosome 1"/>
</dbReference>